<dbReference type="PANTHER" id="PTHR43358">
    <property type="entry name" value="ALPHA/BETA-HYDROLASE"/>
    <property type="match status" value="1"/>
</dbReference>
<dbReference type="Gene3D" id="3.40.50.1820">
    <property type="entry name" value="alpha/beta hydrolase"/>
    <property type="match status" value="1"/>
</dbReference>
<dbReference type="EMBL" id="FUWY01000006">
    <property type="protein sequence ID" value="SJZ91326.1"/>
    <property type="molecule type" value="Genomic_DNA"/>
</dbReference>
<proteinExistence type="predicted"/>
<evidence type="ECO:0000313" key="4">
    <source>
        <dbReference type="Proteomes" id="UP000243297"/>
    </source>
</evidence>
<reference evidence="4" key="1">
    <citation type="submission" date="2017-02" db="EMBL/GenBank/DDBJ databases">
        <authorList>
            <person name="Varghese N."/>
            <person name="Submissions S."/>
        </authorList>
    </citation>
    <scope>NUCLEOTIDE SEQUENCE [LARGE SCALE GENOMIC DNA]</scope>
    <source>
        <strain evidence="4">ATCC 25662</strain>
    </source>
</reference>
<keyword evidence="1" id="KW-0812">Transmembrane</keyword>
<protein>
    <recommendedName>
        <fullName evidence="2">AB hydrolase-1 domain-containing protein</fullName>
    </recommendedName>
</protein>
<dbReference type="OrthoDB" id="9777090at2"/>
<feature type="transmembrane region" description="Helical" evidence="1">
    <location>
        <begin position="12"/>
        <end position="35"/>
    </location>
</feature>
<evidence type="ECO:0000256" key="1">
    <source>
        <dbReference type="SAM" id="Phobius"/>
    </source>
</evidence>
<keyword evidence="1" id="KW-0472">Membrane</keyword>
<dbReference type="Pfam" id="PF00561">
    <property type="entry name" value="Abhydrolase_1"/>
    <property type="match status" value="1"/>
</dbReference>
<keyword evidence="1" id="KW-1133">Transmembrane helix</keyword>
<sequence>MAENSSSKVGKVLAVTAGVTLAVGATYCASCAYIFTKVFKRKKNPSYLEFSNSLITKKENDAWFENADKSIVEIVSYDGLRLSGTLVNNNSDKYVIVFHAYDFFGAQVLDVPKHFYDEGYNCLIVDQRGYGLSEGDYTTLGWKEHYDCIDWIDFIIKQNQNAKIVLHGTSLGATAVLNATGEFLPSNVVCAISDCAFTSIDSLLKYQIKRFLKVPLGALVPGVNILCKSKMNFNLYEANTLRQVKQSSTPTLFLHGELDCFAPFEMVFDLFYACTAEKELCTFQESKHAESFLDHKYFEKVFEFINLHINKNEN</sequence>
<feature type="domain" description="AB hydrolase-1" evidence="2">
    <location>
        <begin position="111"/>
        <end position="214"/>
    </location>
</feature>
<evidence type="ECO:0000313" key="3">
    <source>
        <dbReference type="EMBL" id="SJZ91326.1"/>
    </source>
</evidence>
<dbReference type="InterPro" id="IPR029058">
    <property type="entry name" value="AB_hydrolase_fold"/>
</dbReference>
<dbReference type="RefSeq" id="WP_078712450.1">
    <property type="nucleotide sequence ID" value="NZ_FUWY01000006.1"/>
</dbReference>
<dbReference type="InterPro" id="IPR052920">
    <property type="entry name" value="DNA-binding_regulatory"/>
</dbReference>
<dbReference type="STRING" id="118967.SAMN02745191_2053"/>
<organism evidence="3 4">
    <name type="scientific">Anaerorhabdus furcosa</name>
    <dbReference type="NCBI Taxonomy" id="118967"/>
    <lineage>
        <taxon>Bacteria</taxon>
        <taxon>Bacillati</taxon>
        <taxon>Bacillota</taxon>
        <taxon>Erysipelotrichia</taxon>
        <taxon>Erysipelotrichales</taxon>
        <taxon>Erysipelotrichaceae</taxon>
        <taxon>Anaerorhabdus</taxon>
    </lineage>
</organism>
<keyword evidence="4" id="KW-1185">Reference proteome</keyword>
<dbReference type="AlphaFoldDB" id="A0A1T4PJF1"/>
<name>A0A1T4PJF1_9FIRM</name>
<accession>A0A1T4PJF1</accession>
<dbReference type="InterPro" id="IPR000073">
    <property type="entry name" value="AB_hydrolase_1"/>
</dbReference>
<evidence type="ECO:0000259" key="2">
    <source>
        <dbReference type="Pfam" id="PF00561"/>
    </source>
</evidence>
<gene>
    <name evidence="3" type="ORF">SAMN02745191_2053</name>
</gene>
<dbReference type="SUPFAM" id="SSF53474">
    <property type="entry name" value="alpha/beta-Hydrolases"/>
    <property type="match status" value="1"/>
</dbReference>
<dbReference type="Proteomes" id="UP000243297">
    <property type="component" value="Unassembled WGS sequence"/>
</dbReference>
<dbReference type="PANTHER" id="PTHR43358:SF4">
    <property type="entry name" value="ALPHA_BETA HYDROLASE FOLD-1 DOMAIN-CONTAINING PROTEIN"/>
    <property type="match status" value="1"/>
</dbReference>